<dbReference type="Gene3D" id="2.40.10.380">
    <property type="match status" value="1"/>
</dbReference>
<dbReference type="Proteomes" id="UP000240538">
    <property type="component" value="Segment"/>
</dbReference>
<dbReference type="EMBL" id="MG696114">
    <property type="protein sequence ID" value="AUM58467.1"/>
    <property type="molecule type" value="Genomic_DNA"/>
</dbReference>
<dbReference type="InterPro" id="IPR035089">
    <property type="entry name" value="Phage_sheath_subtilisin"/>
</dbReference>
<evidence type="ECO:0000256" key="7">
    <source>
        <dbReference type="ARBA" id="ARBA00023296"/>
    </source>
</evidence>
<sequence>MASTLLSPGVESRETSVQSTIVRNATGRAALAGKFAWGPAFQVVQITNEVELVDTFGGPNNDTADYFISAMNFLQYGNDLRVVRAVDTKNAKNASPLFGQIKSKIVSGGSNYTVGDKVVVKYNNKTIEEDGIVTQVASDTKKIEKIFIPSAKIIAHSKAIGTYPQLGAGWTAEVSKSTSGVAGSITLDSIIVDSGILLTESDSANSIITSEEYMEQIKAYSLPAIAAVYPGERGSNIEVEIVSKESYEKNTTINQYPDGGEKQTSGPLVFQYGPQNEDQYGIIVRVDGIIQESMILSVKRGDKDVYGSNIFMDDYFSKGSSKFIYASSMNWPKGFSGFIKLGGGLSSNKTVSAGDLMQAWDHFADRESLHVNLLIAGSCAGESEEIASTVQKHVISIADERQDCLALISPPRELLVNVPLAKAVSNITSWRKGRSSSGEALDNNMNVNSTYFEIDGNYKYQYDKYNDVNRWVPLAADIAGLCARTDSVAQPWASPAGYNRGQIMNCIKLAIEPRQSHRDELYQLGINPVAGFAGGDGFILFGDKTGALAPTPFDHINVRRLFNMLKKNIGDSAKYKLFEINDDFTRKSFRMEVSQYLAGLKSLGAMYDFRVVCDTTNNTPAVIDRGEFVASIYIKPARSINYITLNFIATNTGADFDELIGPQQQ</sequence>
<dbReference type="Pfam" id="PF17482">
    <property type="entry name" value="Phage_sheath_1C"/>
    <property type="match status" value="1"/>
</dbReference>
<evidence type="ECO:0000256" key="5">
    <source>
        <dbReference type="ARBA" id="ARBA00023003"/>
    </source>
</evidence>
<dbReference type="GO" id="GO:0098027">
    <property type="term" value="C:virus tail, sheath"/>
    <property type="evidence" value="ECO:0007669"/>
    <property type="project" value="UniProtKB-KW"/>
</dbReference>
<evidence type="ECO:0000256" key="6">
    <source>
        <dbReference type="ARBA" id="ARBA00023009"/>
    </source>
</evidence>
<dbReference type="PANTHER" id="PTHR35861:SF2">
    <property type="entry name" value="FELS-2 PROPHAGE PROTEIN"/>
    <property type="match status" value="1"/>
</dbReference>
<dbReference type="InterPro" id="IPR052042">
    <property type="entry name" value="Tail_sheath_structural"/>
</dbReference>
<organism evidence="12 13">
    <name type="scientific">Proteus phage phiP4-3</name>
    <dbReference type="NCBI Taxonomy" id="2065203"/>
    <lineage>
        <taxon>Viruses</taxon>
        <taxon>Duplodnaviria</taxon>
        <taxon>Heunggongvirae</taxon>
        <taxon>Uroviricota</taxon>
        <taxon>Caudoviricetes</taxon>
        <taxon>Pantevenvirales</taxon>
        <taxon>Straboviridae</taxon>
        <taxon>Bragavirus</taxon>
        <taxon>Bragavirus p43</taxon>
    </lineage>
</organism>
<dbReference type="Gene3D" id="3.40.50.11780">
    <property type="match status" value="1"/>
</dbReference>
<evidence type="ECO:0000313" key="13">
    <source>
        <dbReference type="Proteomes" id="UP000240538"/>
    </source>
</evidence>
<evidence type="ECO:0000259" key="8">
    <source>
        <dbReference type="Pfam" id="PF04984"/>
    </source>
</evidence>
<evidence type="ECO:0000256" key="1">
    <source>
        <dbReference type="ARBA" id="ARBA00008005"/>
    </source>
</evidence>
<keyword evidence="7" id="KW-1160">Virus entry into host cell</keyword>
<evidence type="ECO:0000259" key="10">
    <source>
        <dbReference type="Pfam" id="PF22639"/>
    </source>
</evidence>
<keyword evidence="5" id="KW-1229">Viral tail sheath protein</keyword>
<feature type="domain" description="Tail sheath protein C-terminal" evidence="9">
    <location>
        <begin position="551"/>
        <end position="648"/>
    </location>
</feature>
<keyword evidence="6" id="KW-1171">Viral genome ejection through host cell envelope</keyword>
<evidence type="ECO:0000313" key="12">
    <source>
        <dbReference type="EMBL" id="AUM58467.1"/>
    </source>
</evidence>
<keyword evidence="5" id="KW-0946">Virion</keyword>
<comment type="similarity">
    <text evidence="1">Belongs to the myoviridae tail sheath protein family.</text>
</comment>
<dbReference type="InterPro" id="IPR054564">
    <property type="entry name" value="Gp18_domIII_N"/>
</dbReference>
<gene>
    <name evidence="12" type="ORF">phiP43_109</name>
</gene>
<dbReference type="InterPro" id="IPR054565">
    <property type="entry name" value="Gp18-like_dom_I"/>
</dbReference>
<feature type="domain" description="Tail sheath protein Gp18-like" evidence="11">
    <location>
        <begin position="26"/>
        <end position="84"/>
    </location>
</feature>
<dbReference type="Pfam" id="PF22671">
    <property type="entry name" value="Gp18_domIII_N"/>
    <property type="match status" value="1"/>
</dbReference>
<dbReference type="GO" id="GO:0099000">
    <property type="term" value="P:symbiont genome ejection through host cell envelope, contractile tail mechanism"/>
    <property type="evidence" value="ECO:0007669"/>
    <property type="project" value="UniProtKB-KW"/>
</dbReference>
<keyword evidence="13" id="KW-1185">Reference proteome</keyword>
<feature type="domain" description="Tail sheath protein Gp18-like" evidence="10">
    <location>
        <begin position="100"/>
        <end position="191"/>
    </location>
</feature>
<keyword evidence="4" id="KW-1242">Viral contractile tail ejection system</keyword>
<dbReference type="PANTHER" id="PTHR35861">
    <property type="match status" value="1"/>
</dbReference>
<dbReference type="InterPro" id="IPR020287">
    <property type="entry name" value="Tail_sheath_C"/>
</dbReference>
<keyword evidence="2" id="KW-1162">Viral penetration into host cytoplasm</keyword>
<proteinExistence type="inferred from homology"/>
<evidence type="ECO:0000256" key="3">
    <source>
        <dbReference type="ARBA" id="ARBA00022732"/>
    </source>
</evidence>
<name>A0A2I6PFI7_9CAUD</name>
<keyword evidence="3" id="KW-1227">Viral tail protein</keyword>
<evidence type="ECO:0000259" key="9">
    <source>
        <dbReference type="Pfam" id="PF17482"/>
    </source>
</evidence>
<evidence type="ECO:0000256" key="2">
    <source>
        <dbReference type="ARBA" id="ARBA00022595"/>
    </source>
</evidence>
<accession>A0A2I6PFI7</accession>
<evidence type="ECO:0000259" key="11">
    <source>
        <dbReference type="Pfam" id="PF22671"/>
    </source>
</evidence>
<dbReference type="Pfam" id="PF04984">
    <property type="entry name" value="Phage_sheath_1"/>
    <property type="match status" value="1"/>
</dbReference>
<dbReference type="Pfam" id="PF22639">
    <property type="entry name" value="Gp18_dom_I"/>
    <property type="match status" value="1"/>
</dbReference>
<feature type="domain" description="Tail sheath protein subtilisin-like" evidence="8">
    <location>
        <begin position="350"/>
        <end position="545"/>
    </location>
</feature>
<evidence type="ECO:0000256" key="4">
    <source>
        <dbReference type="ARBA" id="ARBA00022766"/>
    </source>
</evidence>
<protein>
    <submittedName>
        <fullName evidence="12">Tail sheath protein</fullName>
    </submittedName>
</protein>
<reference evidence="12 13" key="1">
    <citation type="submission" date="2017-12" db="EMBL/GenBank/DDBJ databases">
        <title>Complete genome sequence and characterization of bacteriophage phiP4-3 infecting Proteus pennea.</title>
        <authorList>
            <person name="He Y."/>
            <person name="Yang H."/>
        </authorList>
    </citation>
    <scope>NUCLEOTIDE SEQUENCE [LARGE SCALE GENOMIC DNA]</scope>
</reference>